<dbReference type="Pfam" id="PF00535">
    <property type="entry name" value="Glycos_transf_2"/>
    <property type="match status" value="1"/>
</dbReference>
<dbReference type="KEGG" id="nbv:T478_0182"/>
<dbReference type="Proteomes" id="UP000030944">
    <property type="component" value="Chromosome"/>
</dbReference>
<dbReference type="EMBL" id="CP007026">
    <property type="protein sequence ID" value="AJA92206.1"/>
    <property type="molecule type" value="Genomic_DNA"/>
</dbReference>
<keyword evidence="2" id="KW-0808">Transferase</keyword>
<dbReference type="PANTHER" id="PTHR10859">
    <property type="entry name" value="GLYCOSYL TRANSFERASE"/>
    <property type="match status" value="1"/>
</dbReference>
<name>A0A0A7V210_9ARCH</name>
<dbReference type="InterPro" id="IPR029044">
    <property type="entry name" value="Nucleotide-diphossugar_trans"/>
</dbReference>
<dbReference type="Proteomes" id="UP000241022">
    <property type="component" value="Unassembled WGS sequence"/>
</dbReference>
<organism evidence="2 4">
    <name type="scientific">Candidatus Nitrosopelagicus brevis</name>
    <dbReference type="NCBI Taxonomy" id="1410606"/>
    <lineage>
        <taxon>Archaea</taxon>
        <taxon>Nitrososphaerota</taxon>
    </lineage>
</organism>
<evidence type="ECO:0000313" key="3">
    <source>
        <dbReference type="EMBL" id="PTL87438.1"/>
    </source>
</evidence>
<keyword evidence="2" id="KW-0328">Glycosyltransferase</keyword>
<keyword evidence="5" id="KW-1185">Reference proteome</keyword>
<evidence type="ECO:0000313" key="2">
    <source>
        <dbReference type="EMBL" id="AJA92206.1"/>
    </source>
</evidence>
<dbReference type="AlphaFoldDB" id="A0A0A7V210"/>
<dbReference type="RefSeq" id="WP_052433813.1">
    <property type="nucleotide sequence ID" value="NZ_CP007026.1"/>
</dbReference>
<evidence type="ECO:0000259" key="1">
    <source>
        <dbReference type="Pfam" id="PF00535"/>
    </source>
</evidence>
<feature type="domain" description="Glycosyltransferase 2-like" evidence="1">
    <location>
        <begin position="10"/>
        <end position="170"/>
    </location>
</feature>
<protein>
    <submittedName>
        <fullName evidence="2">Glycosyltransferase, group 2 family protein</fullName>
        <ecNumber evidence="2">2.4.-.-</ecNumber>
    </submittedName>
</protein>
<dbReference type="SUPFAM" id="SSF53448">
    <property type="entry name" value="Nucleotide-diphospho-sugar transferases"/>
    <property type="match status" value="1"/>
</dbReference>
<dbReference type="PANTHER" id="PTHR10859:SF105">
    <property type="entry name" value="DOLICHYL-PHOSPHATE BETA-D-MANNOSYLTRANSFERASE"/>
    <property type="match status" value="1"/>
</dbReference>
<dbReference type="GO" id="GO:0016757">
    <property type="term" value="F:glycosyltransferase activity"/>
    <property type="evidence" value="ECO:0007669"/>
    <property type="project" value="UniProtKB-KW"/>
</dbReference>
<reference evidence="3" key="2">
    <citation type="submission" date="2016-05" db="EMBL/GenBank/DDBJ databases">
        <authorList>
            <person name="Lavstsen T."/>
            <person name="Jespersen J.S."/>
        </authorList>
    </citation>
    <scope>NUCLEOTIDE SEQUENCE [LARGE SCALE GENOMIC DNA]</scope>
    <source>
        <strain evidence="3">U25</strain>
    </source>
</reference>
<dbReference type="Gene3D" id="3.90.550.10">
    <property type="entry name" value="Spore Coat Polysaccharide Biosynthesis Protein SpsA, Chain A"/>
    <property type="match status" value="1"/>
</dbReference>
<evidence type="ECO:0000313" key="5">
    <source>
        <dbReference type="Proteomes" id="UP000241022"/>
    </source>
</evidence>
<dbReference type="EC" id="2.4.-.-" evidence="2"/>
<dbReference type="InterPro" id="IPR001173">
    <property type="entry name" value="Glyco_trans_2-like"/>
</dbReference>
<gene>
    <name evidence="3" type="ORF">A7X95_05980</name>
    <name evidence="2" type="ORF">T478_0182</name>
</gene>
<dbReference type="GeneID" id="24816081"/>
<reference evidence="3 5" key="3">
    <citation type="submission" date="2018-04" db="EMBL/GenBank/DDBJ databases">
        <title>Transcriptomics of ammonia oxidizing archaea.</title>
        <authorList>
            <person name="Carini P."/>
        </authorList>
    </citation>
    <scope>NUCLEOTIDE SEQUENCE [LARGE SCALE GENOMIC DNA]</scope>
    <source>
        <strain evidence="3 5">U25</strain>
    </source>
</reference>
<dbReference type="GO" id="GO:0006487">
    <property type="term" value="P:protein N-linked glycosylation"/>
    <property type="evidence" value="ECO:0007669"/>
    <property type="project" value="TreeGrafter"/>
</dbReference>
<dbReference type="OrthoDB" id="11098at2157"/>
<dbReference type="STRING" id="1410606.T478_0182"/>
<dbReference type="HOGENOM" id="CLU_033536_9_0_2"/>
<evidence type="ECO:0000313" key="4">
    <source>
        <dbReference type="Proteomes" id="UP000030944"/>
    </source>
</evidence>
<proteinExistence type="predicted"/>
<accession>A0A0A7V210</accession>
<sequence length="236" mass="27027">MSTEKSCYLSIILPAYNEENGLEKCVNETIKTVNSENISYEIIIVENGSTDNTYKIAQQISKNFNFISVVHLEEPGFENAIRNGFKLAKGELVAHLDVDLSTDMSHFKELLSHAKNYDFVTGSRYLDLSSAKRTFGRLFLSKAFNSLLINFLLKSKIKDNNCGFRIIKKNVGLELLNFVDSNTGFGNVEIIVIAQRKGYSVKEFPVKWTENMSDIKFKWVSEFLIPALRLWRRLNF</sequence>
<dbReference type="EMBL" id="LXWN01000002">
    <property type="protein sequence ID" value="PTL87438.1"/>
    <property type="molecule type" value="Genomic_DNA"/>
</dbReference>
<reference evidence="2 4" key="1">
    <citation type="journal article" date="2015" name="Proc. Natl. Acad. Sci. U.S.A.">
        <title>Genomic and proteomic characterization of "Candidatus Nitrosopelagicus brevis": An ammonia-oxidizing archaeon from the open ocean.</title>
        <authorList>
            <person name="Santoro A.E."/>
            <person name="Dupont C.L."/>
            <person name="Richter R.A."/>
            <person name="Craig M.T."/>
            <person name="Carini P."/>
            <person name="McIlvin M.R."/>
            <person name="Yang Y."/>
            <person name="Orsi W.D."/>
            <person name="Moran D.M."/>
            <person name="Saito M.A."/>
        </authorList>
    </citation>
    <scope>NUCLEOTIDE SEQUENCE [LARGE SCALE GENOMIC DNA]</scope>
    <source>
        <strain evidence="2">CN25</strain>
        <strain evidence="4">V2</strain>
    </source>
</reference>